<dbReference type="OrthoDB" id="9778766at2"/>
<dbReference type="PANTHER" id="PTHR43591:SF24">
    <property type="entry name" value="2-METHOXY-6-POLYPRENYL-1,4-BENZOQUINOL METHYLASE, MITOCHONDRIAL"/>
    <property type="match status" value="1"/>
</dbReference>
<feature type="domain" description="Methyltransferase type 11" evidence="1">
    <location>
        <begin position="55"/>
        <end position="153"/>
    </location>
</feature>
<sequence length="227" mass="25602">MLERILEPEVMDTPQEAMIYDEMDHGEVNEAFVNDLIAFLGIEPDMEAKMIDIFDIGTGTARIPILLADRIPQCRIMGADASVSMLDVARINIDIACLLERVQLARIDAKQTDYEDGYFTGVMSNSIIHHIPEPIAVLQESVRLAEPGGWLFFRDLLRPESNEQVEQLVKTYCGKEPESAQKMFGESLQASLSLSEIREMVSSLGFDPESVQQTSDRHWTWAARKPE</sequence>
<dbReference type="AlphaFoldDB" id="A0A2S8FGK1"/>
<dbReference type="EMBL" id="PUIA01000037">
    <property type="protein sequence ID" value="PQO31301.1"/>
    <property type="molecule type" value="Genomic_DNA"/>
</dbReference>
<keyword evidence="2" id="KW-0830">Ubiquinone</keyword>
<proteinExistence type="predicted"/>
<dbReference type="Pfam" id="PF08241">
    <property type="entry name" value="Methyltransf_11"/>
    <property type="match status" value="1"/>
</dbReference>
<dbReference type="GO" id="GO:0008757">
    <property type="term" value="F:S-adenosylmethionine-dependent methyltransferase activity"/>
    <property type="evidence" value="ECO:0007669"/>
    <property type="project" value="InterPro"/>
</dbReference>
<dbReference type="CDD" id="cd02440">
    <property type="entry name" value="AdoMet_MTases"/>
    <property type="match status" value="1"/>
</dbReference>
<dbReference type="InterPro" id="IPR029063">
    <property type="entry name" value="SAM-dependent_MTases_sf"/>
</dbReference>
<reference evidence="2 3" key="1">
    <citation type="submission" date="2018-02" db="EMBL/GenBank/DDBJ databases">
        <title>Comparative genomes isolates from brazilian mangrove.</title>
        <authorList>
            <person name="Araujo J.E."/>
            <person name="Taketani R.G."/>
            <person name="Silva M.C.P."/>
            <person name="Loureco M.V."/>
            <person name="Andreote F.D."/>
        </authorList>
    </citation>
    <scope>NUCLEOTIDE SEQUENCE [LARGE SCALE GENOMIC DNA]</scope>
    <source>
        <strain evidence="2 3">HEX-2 MGV</strain>
    </source>
</reference>
<evidence type="ECO:0000259" key="1">
    <source>
        <dbReference type="Pfam" id="PF08241"/>
    </source>
</evidence>
<protein>
    <submittedName>
        <fullName evidence="2">Ubiquinone biosynthesis protein UbiE</fullName>
    </submittedName>
</protein>
<accession>A0A2S8FGK1</accession>
<dbReference type="InterPro" id="IPR013216">
    <property type="entry name" value="Methyltransf_11"/>
</dbReference>
<dbReference type="SUPFAM" id="SSF53335">
    <property type="entry name" value="S-adenosyl-L-methionine-dependent methyltransferases"/>
    <property type="match status" value="1"/>
</dbReference>
<dbReference type="PANTHER" id="PTHR43591">
    <property type="entry name" value="METHYLTRANSFERASE"/>
    <property type="match status" value="1"/>
</dbReference>
<evidence type="ECO:0000313" key="3">
    <source>
        <dbReference type="Proteomes" id="UP000240009"/>
    </source>
</evidence>
<dbReference type="Gene3D" id="3.40.50.150">
    <property type="entry name" value="Vaccinia Virus protein VP39"/>
    <property type="match status" value="1"/>
</dbReference>
<evidence type="ECO:0000313" key="2">
    <source>
        <dbReference type="EMBL" id="PQO31301.1"/>
    </source>
</evidence>
<gene>
    <name evidence="2" type="ORF">C5Y96_13240</name>
</gene>
<comment type="caution">
    <text evidence="2">The sequence shown here is derived from an EMBL/GenBank/DDBJ whole genome shotgun (WGS) entry which is preliminary data.</text>
</comment>
<name>A0A2S8FGK1_9BACT</name>
<dbReference type="Proteomes" id="UP000240009">
    <property type="component" value="Unassembled WGS sequence"/>
</dbReference>
<organism evidence="2 3">
    <name type="scientific">Blastopirellula marina</name>
    <dbReference type="NCBI Taxonomy" id="124"/>
    <lineage>
        <taxon>Bacteria</taxon>
        <taxon>Pseudomonadati</taxon>
        <taxon>Planctomycetota</taxon>
        <taxon>Planctomycetia</taxon>
        <taxon>Pirellulales</taxon>
        <taxon>Pirellulaceae</taxon>
        <taxon>Blastopirellula</taxon>
    </lineage>
</organism>
<dbReference type="RefSeq" id="WP_105354023.1">
    <property type="nucleotide sequence ID" value="NZ_PUIA01000037.1"/>
</dbReference>